<evidence type="ECO:0000259" key="2">
    <source>
        <dbReference type="Pfam" id="PF15257"/>
    </source>
</evidence>
<proteinExistence type="predicted"/>
<dbReference type="OrthoDB" id="9979038at2759"/>
<name>A0A814S638_ADIRI</name>
<dbReference type="AlphaFoldDB" id="A0A814S638"/>
<organism evidence="3 4">
    <name type="scientific">Adineta ricciae</name>
    <name type="common">Rotifer</name>
    <dbReference type="NCBI Taxonomy" id="249248"/>
    <lineage>
        <taxon>Eukaryota</taxon>
        <taxon>Metazoa</taxon>
        <taxon>Spiralia</taxon>
        <taxon>Gnathifera</taxon>
        <taxon>Rotifera</taxon>
        <taxon>Eurotatoria</taxon>
        <taxon>Bdelloidea</taxon>
        <taxon>Adinetida</taxon>
        <taxon>Adinetidae</taxon>
        <taxon>Adineta</taxon>
    </lineage>
</organism>
<reference evidence="3" key="1">
    <citation type="submission" date="2021-02" db="EMBL/GenBank/DDBJ databases">
        <authorList>
            <person name="Nowell W R."/>
        </authorList>
    </citation>
    <scope>NUCLEOTIDE SEQUENCE</scope>
</reference>
<dbReference type="EMBL" id="CAJNOJ010000114">
    <property type="protein sequence ID" value="CAF1140878.1"/>
    <property type="molecule type" value="Genomic_DNA"/>
</dbReference>
<dbReference type="InterPro" id="IPR048257">
    <property type="entry name" value="DUF4590"/>
</dbReference>
<dbReference type="Pfam" id="PF15257">
    <property type="entry name" value="DUF4590"/>
    <property type="match status" value="1"/>
</dbReference>
<accession>A0A814S638</accession>
<feature type="region of interest" description="Disordered" evidence="1">
    <location>
        <begin position="197"/>
        <end position="224"/>
    </location>
</feature>
<dbReference type="Proteomes" id="UP000663852">
    <property type="component" value="Unassembled WGS sequence"/>
</dbReference>
<sequence length="520" mass="59015">MTVSMSCAVSMMYLGPPVIRSNGSYTFKVHADEILIVQSHTANGTRPVFKGCLEPNDEFTFKSSRLIDHHFVITIYVNGIIDQHVFVCCETGFVSQSHFQMQRSSCQLQSITGGIPCEICHSHQLMDFTPNEIPYEMTTPDVQPAIVSKPVKMPTENYPDQKMTLNDTTPKDHSITDVNKNQTKTTKFNTPAIVSKPVKMPTENYPDQKMTLNDTTPKDHSITDVNKNQTKTTKFNTKESIQNNTLKIKNEDDEKQNISSAAKFQMQKLLSSYLQLLHPQTKSSSATSEPASTTQLHTYADPTVGHNREEKAAIQIAPSTRTSTSESKAENFVLIWLDATIQTNRDTLESEEKLRSIVNSLVTCHSIDQAKDFMQEIYLIVSGRLAKELISMTEIIDNTKLNSIYIYCSQKVEYEDLVHRCEKIRDIFDDIDSLCACLKQDTEQALKNLLPMSTVTDEKNQAKFLCAQLHRDLLFTVESTNDAKLELADYCYNIYKSVPTQIRYIEELRTEYHAGNAIHW</sequence>
<feature type="region of interest" description="Disordered" evidence="1">
    <location>
        <begin position="153"/>
        <end position="177"/>
    </location>
</feature>
<evidence type="ECO:0000313" key="4">
    <source>
        <dbReference type="Proteomes" id="UP000663852"/>
    </source>
</evidence>
<gene>
    <name evidence="3" type="ORF">EDS130_LOCUS22083</name>
</gene>
<protein>
    <recommendedName>
        <fullName evidence="2">DUF4590 domain-containing protein</fullName>
    </recommendedName>
</protein>
<evidence type="ECO:0000313" key="3">
    <source>
        <dbReference type="EMBL" id="CAF1140878.1"/>
    </source>
</evidence>
<comment type="caution">
    <text evidence="3">The sequence shown here is derived from an EMBL/GenBank/DDBJ whole genome shotgun (WGS) entry which is preliminary data.</text>
</comment>
<feature type="region of interest" description="Disordered" evidence="1">
    <location>
        <begin position="281"/>
        <end position="308"/>
    </location>
</feature>
<feature type="compositionally biased region" description="Low complexity" evidence="1">
    <location>
        <begin position="281"/>
        <end position="294"/>
    </location>
</feature>
<evidence type="ECO:0000256" key="1">
    <source>
        <dbReference type="SAM" id="MobiDB-lite"/>
    </source>
</evidence>
<feature type="domain" description="DUF4590" evidence="2">
    <location>
        <begin position="29"/>
        <end position="127"/>
    </location>
</feature>